<organism evidence="2 3">
    <name type="scientific">Didymella heteroderae</name>
    <dbReference type="NCBI Taxonomy" id="1769908"/>
    <lineage>
        <taxon>Eukaryota</taxon>
        <taxon>Fungi</taxon>
        <taxon>Dikarya</taxon>
        <taxon>Ascomycota</taxon>
        <taxon>Pezizomycotina</taxon>
        <taxon>Dothideomycetes</taxon>
        <taxon>Pleosporomycetidae</taxon>
        <taxon>Pleosporales</taxon>
        <taxon>Pleosporineae</taxon>
        <taxon>Didymellaceae</taxon>
        <taxon>Didymella</taxon>
    </lineage>
</organism>
<gene>
    <name evidence="2" type="ORF">E8E12_003875</name>
</gene>
<evidence type="ECO:0000313" key="2">
    <source>
        <dbReference type="EMBL" id="KAF3033818.1"/>
    </source>
</evidence>
<dbReference type="AlphaFoldDB" id="A0A9P5BWW2"/>
<keyword evidence="1" id="KW-0732">Signal</keyword>
<evidence type="ECO:0000313" key="3">
    <source>
        <dbReference type="Proteomes" id="UP000758155"/>
    </source>
</evidence>
<evidence type="ECO:0000256" key="1">
    <source>
        <dbReference type="SAM" id="SignalP"/>
    </source>
</evidence>
<protein>
    <submittedName>
        <fullName evidence="2">Uncharacterized protein</fullName>
    </submittedName>
</protein>
<accession>A0A9P5BWW2</accession>
<name>A0A9P5BWW2_9PLEO</name>
<feature type="chain" id="PRO_5040119235" evidence="1">
    <location>
        <begin position="22"/>
        <end position="237"/>
    </location>
</feature>
<dbReference type="Proteomes" id="UP000758155">
    <property type="component" value="Unassembled WGS sequence"/>
</dbReference>
<dbReference type="EMBL" id="SWKV01000075">
    <property type="protein sequence ID" value="KAF3033818.1"/>
    <property type="molecule type" value="Genomic_DNA"/>
</dbReference>
<sequence length="237" mass="25454">MLLPSVTELLPLVLLAATVTATPAPTSAIDATAVQSCESDYARCLRLRMSIEHCHKTVCNKYNNDCKPCQDNTLPTIYDRAFTHPTPDNSAGEVHILNSRADLLDLVNAQSGQLAVPVVDGMTTVITSLDKDGKFEGNCMWVCSGKVNCRFVCRDSAAKAQFSLVKDAGTLPEGQATEGMGKCEIVKKNKIAQIMVCQVPEAAGGDALTAGFLDSMGVHCDVYSVESQPQMTCRQVH</sequence>
<reference evidence="2" key="1">
    <citation type="submission" date="2019-04" db="EMBL/GenBank/DDBJ databases">
        <title>Sequencing of skin fungus with MAO and IRED activity.</title>
        <authorList>
            <person name="Marsaioli A.J."/>
            <person name="Bonatto J.M.C."/>
            <person name="Reis Junior O."/>
        </authorList>
    </citation>
    <scope>NUCLEOTIDE SEQUENCE</scope>
    <source>
        <strain evidence="2">28M1</strain>
    </source>
</reference>
<keyword evidence="3" id="KW-1185">Reference proteome</keyword>
<comment type="caution">
    <text evidence="2">The sequence shown here is derived from an EMBL/GenBank/DDBJ whole genome shotgun (WGS) entry which is preliminary data.</text>
</comment>
<proteinExistence type="predicted"/>
<feature type="signal peptide" evidence="1">
    <location>
        <begin position="1"/>
        <end position="21"/>
    </location>
</feature>
<dbReference type="OrthoDB" id="3785519at2759"/>